<feature type="chain" id="PRO_5047320172" description="Outer membrane protein beta-barrel domain-containing protein" evidence="2">
    <location>
        <begin position="20"/>
        <end position="235"/>
    </location>
</feature>
<keyword evidence="5" id="KW-1185">Reference proteome</keyword>
<dbReference type="SUPFAM" id="SSF56925">
    <property type="entry name" value="OMPA-like"/>
    <property type="match status" value="1"/>
</dbReference>
<protein>
    <recommendedName>
        <fullName evidence="3">Outer membrane protein beta-barrel domain-containing protein</fullName>
    </recommendedName>
</protein>
<dbReference type="InterPro" id="IPR011250">
    <property type="entry name" value="OMP/PagP_B-barrel"/>
</dbReference>
<comment type="caution">
    <text evidence="4">The sequence shown here is derived from an EMBL/GenBank/DDBJ whole genome shotgun (WGS) entry which is preliminary data.</text>
</comment>
<sequence length="235" mass="26293">MTRSSVLLAVPLLALPALASADFYSHRYGGISVGSVEQQNFCRSADSRINRFDTDAQDVSGRSCENGSEVFKIYSGWRWTPNLAVEASVQQLQDNRLGFTLSNDQDEFLQIEEKVKTRLVTAHAVGHLPFFNGASFFAKAGGGYWMSELSSRLQGELLFPVVVEDEVQEQLAAVNGRDRRADNGFHWSYGAGISYRNENRWTIRAEWESFRNVGSDDLRGAYDLHTLSLGVSLHF</sequence>
<feature type="signal peptide" evidence="2">
    <location>
        <begin position="1"/>
        <end position="19"/>
    </location>
</feature>
<gene>
    <name evidence="4" type="ORF">Maes01_01401</name>
</gene>
<proteinExistence type="predicted"/>
<reference evidence="4 5" key="1">
    <citation type="submission" date="2024-02" db="EMBL/GenBank/DDBJ databases">
        <title>Microbulbifer aestuariivivens NBRC 112533.</title>
        <authorList>
            <person name="Ichikawa N."/>
            <person name="Katano-Makiyama Y."/>
            <person name="Hidaka K."/>
        </authorList>
    </citation>
    <scope>NUCLEOTIDE SEQUENCE [LARGE SCALE GENOMIC DNA]</scope>
    <source>
        <strain evidence="4 5">NBRC 112533</strain>
    </source>
</reference>
<evidence type="ECO:0000259" key="3">
    <source>
        <dbReference type="Pfam" id="PF13505"/>
    </source>
</evidence>
<dbReference type="EMBL" id="BAABRT010000009">
    <property type="protein sequence ID" value="GAA5524842.1"/>
    <property type="molecule type" value="Genomic_DNA"/>
</dbReference>
<evidence type="ECO:0000313" key="5">
    <source>
        <dbReference type="Proteomes" id="UP001408594"/>
    </source>
</evidence>
<dbReference type="Proteomes" id="UP001408594">
    <property type="component" value="Unassembled WGS sequence"/>
</dbReference>
<dbReference type="Pfam" id="PF13505">
    <property type="entry name" value="OMP_b-brl"/>
    <property type="match status" value="1"/>
</dbReference>
<evidence type="ECO:0000256" key="2">
    <source>
        <dbReference type="SAM" id="SignalP"/>
    </source>
</evidence>
<feature type="domain" description="Outer membrane protein beta-barrel" evidence="3">
    <location>
        <begin position="6"/>
        <end position="235"/>
    </location>
</feature>
<evidence type="ECO:0000313" key="4">
    <source>
        <dbReference type="EMBL" id="GAA5524842.1"/>
    </source>
</evidence>
<dbReference type="InterPro" id="IPR027385">
    <property type="entry name" value="Beta-barrel_OMP"/>
</dbReference>
<evidence type="ECO:0000256" key="1">
    <source>
        <dbReference type="ARBA" id="ARBA00022729"/>
    </source>
</evidence>
<organism evidence="4 5">
    <name type="scientific">Microbulbifer aestuariivivens</name>
    <dbReference type="NCBI Taxonomy" id="1908308"/>
    <lineage>
        <taxon>Bacteria</taxon>
        <taxon>Pseudomonadati</taxon>
        <taxon>Pseudomonadota</taxon>
        <taxon>Gammaproteobacteria</taxon>
        <taxon>Cellvibrionales</taxon>
        <taxon>Microbulbiferaceae</taxon>
        <taxon>Microbulbifer</taxon>
    </lineage>
</organism>
<keyword evidence="1 2" id="KW-0732">Signal</keyword>
<dbReference type="Gene3D" id="2.40.160.20">
    <property type="match status" value="1"/>
</dbReference>
<accession>A0ABP9WNP6</accession>
<name>A0ABP9WNP6_9GAMM</name>
<dbReference type="RefSeq" id="WP_345550079.1">
    <property type="nucleotide sequence ID" value="NZ_BAABRT010000009.1"/>
</dbReference>